<dbReference type="Proteomes" id="UP000287830">
    <property type="component" value="Unassembled WGS sequence"/>
</dbReference>
<feature type="compositionally biased region" description="Basic and acidic residues" evidence="1">
    <location>
        <begin position="69"/>
        <end position="83"/>
    </location>
</feature>
<proteinExistence type="predicted"/>
<evidence type="ECO:0000313" key="3">
    <source>
        <dbReference type="EMBL" id="GCD32785.1"/>
    </source>
</evidence>
<evidence type="ECO:0000259" key="2">
    <source>
        <dbReference type="Pfam" id="PF01609"/>
    </source>
</evidence>
<gene>
    <name evidence="3" type="ORF">OEIGOIKO_00502</name>
</gene>
<dbReference type="PANTHER" id="PTHR30007:SF1">
    <property type="entry name" value="BLR1914 PROTEIN"/>
    <property type="match status" value="1"/>
</dbReference>
<dbReference type="InterPro" id="IPR002559">
    <property type="entry name" value="Transposase_11"/>
</dbReference>
<name>A0A7U9PVY0_9ACTN</name>
<dbReference type="RefSeq" id="WP_167515023.1">
    <property type="nucleotide sequence ID" value="NZ_BHZC01000001.1"/>
</dbReference>
<reference evidence="3 4" key="1">
    <citation type="submission" date="2018-11" db="EMBL/GenBank/DDBJ databases">
        <title>Whole genome sequence of Streptomyces chrestomyceticus NBRC 13444(T).</title>
        <authorList>
            <person name="Komaki H."/>
            <person name="Tamura T."/>
        </authorList>
    </citation>
    <scope>NUCLEOTIDE SEQUENCE [LARGE SCALE GENOMIC DNA]</scope>
    <source>
        <strain evidence="3 4">NBRC 13444</strain>
    </source>
</reference>
<dbReference type="Pfam" id="PF01609">
    <property type="entry name" value="DDE_Tnp_1"/>
    <property type="match status" value="1"/>
</dbReference>
<sequence length="155" mass="17854">MEADGREALGRSRGGLTTKVHLLSDDRSRPLVWQTLPSQRGDSPMLTSVPEDLRIRWLGPGRSRRRPDRVRGDKAYSSRDNRAQLRRQGIKATIAQPDDQRANRKRRGRAGGRLPAFDKDQYHRRGAVERCVSKWKQFRAVAGRYDKRDYIFTGP</sequence>
<dbReference type="GO" id="GO:0003677">
    <property type="term" value="F:DNA binding"/>
    <property type="evidence" value="ECO:0007669"/>
    <property type="project" value="InterPro"/>
</dbReference>
<protein>
    <submittedName>
        <fullName evidence="3">DDE transposase</fullName>
    </submittedName>
</protein>
<feature type="domain" description="Transposase IS4-like" evidence="2">
    <location>
        <begin position="12"/>
        <end position="148"/>
    </location>
</feature>
<dbReference type="AlphaFoldDB" id="A0A7U9PVY0"/>
<evidence type="ECO:0000313" key="4">
    <source>
        <dbReference type="Proteomes" id="UP000287830"/>
    </source>
</evidence>
<dbReference type="EMBL" id="BHZC01000001">
    <property type="protein sequence ID" value="GCD32785.1"/>
    <property type="molecule type" value="Genomic_DNA"/>
</dbReference>
<accession>A0A7U9PVY0</accession>
<dbReference type="PANTHER" id="PTHR30007">
    <property type="entry name" value="PHP DOMAIN PROTEIN"/>
    <property type="match status" value="1"/>
</dbReference>
<evidence type="ECO:0000256" key="1">
    <source>
        <dbReference type="SAM" id="MobiDB-lite"/>
    </source>
</evidence>
<comment type="caution">
    <text evidence="3">The sequence shown here is derived from an EMBL/GenBank/DDBJ whole genome shotgun (WGS) entry which is preliminary data.</text>
</comment>
<dbReference type="GeneID" id="95619574"/>
<dbReference type="GO" id="GO:0004803">
    <property type="term" value="F:transposase activity"/>
    <property type="evidence" value="ECO:0007669"/>
    <property type="project" value="InterPro"/>
</dbReference>
<feature type="region of interest" description="Disordered" evidence="1">
    <location>
        <begin position="1"/>
        <end position="119"/>
    </location>
</feature>
<feature type="compositionally biased region" description="Basic and acidic residues" evidence="1">
    <location>
        <begin position="1"/>
        <end position="10"/>
    </location>
</feature>
<organism evidence="3 4">
    <name type="scientific">Streptomyces chrestomyceticus JCM 4735</name>
    <dbReference type="NCBI Taxonomy" id="1306181"/>
    <lineage>
        <taxon>Bacteria</taxon>
        <taxon>Bacillati</taxon>
        <taxon>Actinomycetota</taxon>
        <taxon>Actinomycetes</taxon>
        <taxon>Kitasatosporales</taxon>
        <taxon>Streptomycetaceae</taxon>
        <taxon>Streptomyces</taxon>
    </lineage>
</organism>
<dbReference type="GO" id="GO:0006313">
    <property type="term" value="P:DNA transposition"/>
    <property type="evidence" value="ECO:0007669"/>
    <property type="project" value="InterPro"/>
</dbReference>